<proteinExistence type="predicted"/>
<evidence type="ECO:0000256" key="1">
    <source>
        <dbReference type="SAM" id="SignalP"/>
    </source>
</evidence>
<accession>A0A4P7VQQ4</accession>
<gene>
    <name evidence="2" type="ORF">E7746_12475</name>
</gene>
<protein>
    <recommendedName>
        <fullName evidence="4">DUF5689 domain-containing protein</fullName>
    </recommendedName>
</protein>
<dbReference type="AlphaFoldDB" id="A0A4P7VQQ4"/>
<evidence type="ECO:0000313" key="2">
    <source>
        <dbReference type="EMBL" id="QCD36636.1"/>
    </source>
</evidence>
<dbReference type="Proteomes" id="UP000297031">
    <property type="component" value="Chromosome"/>
</dbReference>
<reference evidence="2 3" key="1">
    <citation type="submission" date="2019-02" db="EMBL/GenBank/DDBJ databases">
        <title>Isolation and identification of novel species under the genus Muribaculum.</title>
        <authorList>
            <person name="Miyake S."/>
            <person name="Ding Y."/>
            <person name="Low A."/>
            <person name="Soh M."/>
            <person name="Seedorf H."/>
        </authorList>
    </citation>
    <scope>NUCLEOTIDE SEQUENCE [LARGE SCALE GENOMIC DNA]</scope>
    <source>
        <strain evidence="2 3">TLL-A4</strain>
    </source>
</reference>
<organism evidence="2 3">
    <name type="scientific">Muribaculum gordoncarteri</name>
    <dbReference type="NCBI Taxonomy" id="2530390"/>
    <lineage>
        <taxon>Bacteria</taxon>
        <taxon>Pseudomonadati</taxon>
        <taxon>Bacteroidota</taxon>
        <taxon>Bacteroidia</taxon>
        <taxon>Bacteroidales</taxon>
        <taxon>Muribaculaceae</taxon>
        <taxon>Muribaculum</taxon>
    </lineage>
</organism>
<feature type="signal peptide" evidence="1">
    <location>
        <begin position="1"/>
        <end position="20"/>
    </location>
</feature>
<dbReference type="RefSeq" id="WP_136411011.1">
    <property type="nucleotide sequence ID" value="NZ_CP039393.1"/>
</dbReference>
<evidence type="ECO:0008006" key="4">
    <source>
        <dbReference type="Google" id="ProtNLM"/>
    </source>
</evidence>
<keyword evidence="3" id="KW-1185">Reference proteome</keyword>
<dbReference type="PROSITE" id="PS51257">
    <property type="entry name" value="PROKAR_LIPOPROTEIN"/>
    <property type="match status" value="1"/>
</dbReference>
<sequence length="693" mass="76102">MKYNNIFKSMIIGAAVVALAGCSENSWNEDYLDGFEVPPVSSNVETLDYTLTADDYKNVAANPANVALAKSKGLSKQLSAVGSNGYFTDEIPAKDYLPAYMDSILFPYFALNDGSAINLTYKQAQAVPELITQVDAAEMATVSDDEYKEVWGSTSAYAKAFTPERPASSYLPRLLSQRFPEAVSGDYVLISYNEAEVEPDFENGVITPIKDVKIGETYNVQGFVTAICAQGYILSDDSGSLLVYVGRDFVADNYKIGQMIALNGTGSKYNGGLQMSINSENVVGSEIYDYPAPIELDGAAMNTYRDEFVAANKDGKGKMGIYVKFTANVISTGNYTNFVVEGAETKCSAYQPTEATKALFKKGEDAVITGYMMSVNLDRNTGEPTYLNFIITSVNGTATAPMAEDNPYVPAPTPVESVPANSLYTYNGSAWSLASNVVTLTNDDYTAMGQKYGNLSGTLPETLLPVFLKNKFPYALADDVKYVAYKYYGSDKSTTVRCKELTYNGSEWVMNTNVDVVTEQYVKTKGSWMFNPNVTISIPNVRQSEPGLTFYQTTVDWVKANEGEGYIDRGNSEFFSGCSAFYCNVNHDISQVEKYASSMWPDMTQSVVIPKMRENFLYVTMPATLKALYPEANLIDGYTQPIVYEIDYVTYYGSSAYDGKSGNVNDTVRYEVTGKADFKLIYSTWLGGEVKGE</sequence>
<feature type="chain" id="PRO_5020318920" description="DUF5689 domain-containing protein" evidence="1">
    <location>
        <begin position="21"/>
        <end position="693"/>
    </location>
</feature>
<keyword evidence="1" id="KW-0732">Signal</keyword>
<name>A0A4P7VQQ4_9BACT</name>
<evidence type="ECO:0000313" key="3">
    <source>
        <dbReference type="Proteomes" id="UP000297031"/>
    </source>
</evidence>
<dbReference type="KEGG" id="mgod:E7746_12475"/>
<dbReference type="EMBL" id="CP039393">
    <property type="protein sequence ID" value="QCD36636.1"/>
    <property type="molecule type" value="Genomic_DNA"/>
</dbReference>
<dbReference type="OrthoDB" id="1013052at2"/>